<evidence type="ECO:0000313" key="6">
    <source>
        <dbReference type="Proteomes" id="UP000663855"/>
    </source>
</evidence>
<reference evidence="2" key="1">
    <citation type="submission" date="2021-02" db="EMBL/GenBank/DDBJ databases">
        <authorList>
            <person name="Nowell W R."/>
        </authorList>
    </citation>
    <scope>NUCLEOTIDE SEQUENCE</scope>
</reference>
<dbReference type="Proteomes" id="UP000681967">
    <property type="component" value="Unassembled WGS sequence"/>
</dbReference>
<evidence type="ECO:0000313" key="2">
    <source>
        <dbReference type="EMBL" id="CAF1052048.1"/>
    </source>
</evidence>
<dbReference type="InterPro" id="IPR011050">
    <property type="entry name" value="Pectin_lyase_fold/virulence"/>
</dbReference>
<evidence type="ECO:0000313" key="3">
    <source>
        <dbReference type="EMBL" id="CAF1653977.1"/>
    </source>
</evidence>
<organism evidence="2 6">
    <name type="scientific">Rotaria magnacalcarata</name>
    <dbReference type="NCBI Taxonomy" id="392030"/>
    <lineage>
        <taxon>Eukaryota</taxon>
        <taxon>Metazoa</taxon>
        <taxon>Spiralia</taxon>
        <taxon>Gnathifera</taxon>
        <taxon>Rotifera</taxon>
        <taxon>Eurotatoria</taxon>
        <taxon>Bdelloidea</taxon>
        <taxon>Philodinida</taxon>
        <taxon>Philodinidae</taxon>
        <taxon>Rotaria</taxon>
    </lineage>
</organism>
<dbReference type="Proteomes" id="UP000681720">
    <property type="component" value="Unassembled WGS sequence"/>
</dbReference>
<dbReference type="Proteomes" id="UP000663855">
    <property type="component" value="Unassembled WGS sequence"/>
</dbReference>
<dbReference type="EMBL" id="CAJNOW010016999">
    <property type="protein sequence ID" value="CAF1653977.1"/>
    <property type="molecule type" value="Genomic_DNA"/>
</dbReference>
<dbReference type="Gene3D" id="2.160.20.10">
    <property type="entry name" value="Single-stranded right-handed beta-helix, Pectin lyase-like"/>
    <property type="match status" value="2"/>
</dbReference>
<dbReference type="InterPro" id="IPR012334">
    <property type="entry name" value="Pectin_lyas_fold"/>
</dbReference>
<dbReference type="EMBL" id="CAJOBJ010003945">
    <property type="protein sequence ID" value="CAF3983563.1"/>
    <property type="molecule type" value="Genomic_DNA"/>
</dbReference>
<feature type="signal peptide" evidence="1">
    <location>
        <begin position="1"/>
        <end position="19"/>
    </location>
</feature>
<proteinExistence type="predicted"/>
<evidence type="ECO:0000313" key="4">
    <source>
        <dbReference type="EMBL" id="CAF3826568.1"/>
    </source>
</evidence>
<dbReference type="EMBL" id="CAJNOV010001200">
    <property type="protein sequence ID" value="CAF1052048.1"/>
    <property type="molecule type" value="Genomic_DNA"/>
</dbReference>
<gene>
    <name evidence="4" type="ORF">BYL167_LOCUS4441</name>
    <name evidence="2" type="ORF">CJN711_LOCUS4792</name>
    <name evidence="5" type="ORF">GIL414_LOCUS10812</name>
    <name evidence="3" type="ORF">KQP761_LOCUS30554</name>
</gene>
<accession>A0A814KID8</accession>
<dbReference type="Proteomes" id="UP000663834">
    <property type="component" value="Unassembled WGS sequence"/>
</dbReference>
<dbReference type="OrthoDB" id="5949092at2759"/>
<protein>
    <submittedName>
        <fullName evidence="2">Uncharacterized protein</fullName>
    </submittedName>
</protein>
<keyword evidence="1" id="KW-0732">Signal</keyword>
<feature type="chain" id="PRO_5036225049" evidence="1">
    <location>
        <begin position="20"/>
        <end position="840"/>
    </location>
</feature>
<dbReference type="AlphaFoldDB" id="A0A814KID8"/>
<comment type="caution">
    <text evidence="2">The sequence shown here is derived from an EMBL/GenBank/DDBJ whole genome shotgun (WGS) entry which is preliminary data.</text>
</comment>
<evidence type="ECO:0000313" key="5">
    <source>
        <dbReference type="EMBL" id="CAF3983563.1"/>
    </source>
</evidence>
<dbReference type="SUPFAM" id="SSF51126">
    <property type="entry name" value="Pectin lyase-like"/>
    <property type="match status" value="1"/>
</dbReference>
<dbReference type="PANTHER" id="PTHR36453:SF1">
    <property type="entry name" value="RIGHT HANDED BETA HELIX DOMAIN-CONTAINING PROTEIN"/>
    <property type="match status" value="1"/>
</dbReference>
<dbReference type="PANTHER" id="PTHR36453">
    <property type="entry name" value="SECRETED PROTEIN-RELATED"/>
    <property type="match status" value="1"/>
</dbReference>
<evidence type="ECO:0000256" key="1">
    <source>
        <dbReference type="SAM" id="SignalP"/>
    </source>
</evidence>
<sequence length="840" mass="93579">MHHYIVIFIGIFFVNVTHSGHTTKHFSKLYHPGYSTVGNLNVPLEYDCALRAFIIEMARYIAPSSSQAYWIELSQSAFQMNQCNNTSIAKNAWKNRTKSFKIAPEIKQITCYHRIFVHGFEGNDMFDGTFERPKKTIQAALSFTRTLRATLDSDKILCITIRGGTYYLGTNATTTSSQIGAIALTVNDSNLVIENYQDERVILSGGTLLQLKWSIHAKTAAGGTIMKAHIPSFVNLNQFNELYIDDRRAIVAKYPNGDPSTQGLYAKDPGFSYGAKSWVSPSVNPSVNIHVDKPYRNGTVFTNYQLGIGGGASVFNPPRNFWSTASPTAGRNYVVPRGFTVKNGALPQISNWSKPTTGFVHAFHPGYWGSWVFEIASVNSTKNEIMFGRGGFQEARGSHSGGAFYVSNIFEELDAQNEWFLDKDTRTLYFMPNETMPQVFVASQIPCLISISGSDNKNSASNILIQGLIFSQTSNTYMKDYMVPSGGDWALHRGGTMYLTNTKNITITRNVFTQLGSNGIALIDYNDATSIVLNEFVWLADSAIILVGSTNGIDGFSVISQPANTLIQSNLIHETGIYIKQSSPVLISVSRSISVIGNLMFNMPRAAINVNDGFYGNHTLSWNVIFNTVRETSDHGPINSWDRQPFLTDAVQAGLPSLWQHKSYIHHNTIFNNYRCVWPIDHDDGSCFYEDSYNFLVYGGKKNYLGHSKTDHHEIYVFPDANQSGFINSTCLRDTAAQRGSSGWNEVWINNTCALFKSSVPYHIKGCDTSDLFVPLLMSNQIYVPSGTQVAFVCKVNGTTKRLTLKQWNSYGLDLGTTINTTPDVQDIIEWGREMLQQAE</sequence>
<dbReference type="EMBL" id="CAJOBH010000944">
    <property type="protein sequence ID" value="CAF3826568.1"/>
    <property type="molecule type" value="Genomic_DNA"/>
</dbReference>
<name>A0A814KID8_9BILA</name>